<evidence type="ECO:0000256" key="4">
    <source>
        <dbReference type="ARBA" id="ARBA00022475"/>
    </source>
</evidence>
<organism evidence="15 16">
    <name type="scientific">Cohnella soli</name>
    <dbReference type="NCBI Taxonomy" id="425005"/>
    <lineage>
        <taxon>Bacteria</taxon>
        <taxon>Bacillati</taxon>
        <taxon>Bacillota</taxon>
        <taxon>Bacilli</taxon>
        <taxon>Bacillales</taxon>
        <taxon>Paenibacillaceae</taxon>
        <taxon>Cohnella</taxon>
    </lineage>
</organism>
<dbReference type="Pfam" id="PF06580">
    <property type="entry name" value="His_kinase"/>
    <property type="match status" value="1"/>
</dbReference>
<keyword evidence="6 15" id="KW-0808">Transferase</keyword>
<dbReference type="PRINTS" id="PR00344">
    <property type="entry name" value="BCTRLSENSOR"/>
</dbReference>
<feature type="transmembrane region" description="Helical" evidence="12">
    <location>
        <begin position="293"/>
        <end position="316"/>
    </location>
</feature>
<evidence type="ECO:0000256" key="8">
    <source>
        <dbReference type="ARBA" id="ARBA00022777"/>
    </source>
</evidence>
<keyword evidence="5" id="KW-0597">Phosphoprotein</keyword>
<dbReference type="PROSITE" id="PS50885">
    <property type="entry name" value="HAMP"/>
    <property type="match status" value="1"/>
</dbReference>
<evidence type="ECO:0000259" key="13">
    <source>
        <dbReference type="PROSITE" id="PS50109"/>
    </source>
</evidence>
<evidence type="ECO:0000256" key="10">
    <source>
        <dbReference type="ARBA" id="ARBA00023012"/>
    </source>
</evidence>
<dbReference type="Gene3D" id="3.30.565.10">
    <property type="entry name" value="Histidine kinase-like ATPase, C-terminal domain"/>
    <property type="match status" value="1"/>
</dbReference>
<dbReference type="InterPro" id="IPR050640">
    <property type="entry name" value="Bact_2-comp_sensor_kinase"/>
</dbReference>
<dbReference type="CDD" id="cd06225">
    <property type="entry name" value="HAMP"/>
    <property type="match status" value="1"/>
</dbReference>
<dbReference type="InterPro" id="IPR003594">
    <property type="entry name" value="HATPase_dom"/>
</dbReference>
<dbReference type="SUPFAM" id="SSF158472">
    <property type="entry name" value="HAMP domain-like"/>
    <property type="match status" value="1"/>
</dbReference>
<dbReference type="PROSITE" id="PS50109">
    <property type="entry name" value="HIS_KIN"/>
    <property type="match status" value="1"/>
</dbReference>
<evidence type="ECO:0000256" key="6">
    <source>
        <dbReference type="ARBA" id="ARBA00022679"/>
    </source>
</evidence>
<dbReference type="InterPro" id="IPR036890">
    <property type="entry name" value="HATPase_C_sf"/>
</dbReference>
<dbReference type="InterPro" id="IPR003660">
    <property type="entry name" value="HAMP_dom"/>
</dbReference>
<feature type="domain" description="HAMP" evidence="14">
    <location>
        <begin position="314"/>
        <end position="365"/>
    </location>
</feature>
<evidence type="ECO:0000256" key="11">
    <source>
        <dbReference type="ARBA" id="ARBA00023136"/>
    </source>
</evidence>
<keyword evidence="4" id="KW-1003">Cell membrane</keyword>
<name>A0ABW0I873_9BACL</name>
<sequence length="592" mass="66570">MVKLNSLRFRMFVLFFLCSLVLLTLMSALYYQRSADQVNARVGDVALKNVSQAGQAVDLLLNGYEGLAKSIAGNSDIQRRVGQKETNGALRTINERMINNALGAIFYAWQDIEGIYVLSDSGAAYSYGQRGTQLIDADYAKRDWYERLTHTSGEIVWFGVMPRSILDKGEAEPVFAFGKKMYDVLQTKPIGIVVVEMKPAGIINMVTHLHITTNSRQYLVDRSNVAVVAEDVALLQRKLDIDDLNPVTDTSPGLQTNAKEMVVTSDLQKADWRLIGITPKSDLSLELYATKRYFLVMLTLLVTLSAILAFTVSNLISRPIKRVTREMKRVEHGNLDTMKMKSFDEINVLVAGFNRMVQRVHELLERVRVATASEKNAQLTALQSQINPHFLFNTLDMIYWMVDDDRERGKLGDVVLSLSHMFRYSSDWENAGLVTLREELEQADHYLLIIKTRLGGKLDFTVNVPEPFLDSPVPKLILQPIVENAVIHGLDKLKDRSQAAIRIEVEDEGNQLLVHVMDKGVGMDEAIVRRVTANLDRGSEHGKSIGLSNVHARLALRFGPRYGLRIRSEPGEGTTVTIVMPKGRIRDEHSDR</sequence>
<accession>A0ABW0I873</accession>
<dbReference type="Pfam" id="PF00672">
    <property type="entry name" value="HAMP"/>
    <property type="match status" value="1"/>
</dbReference>
<dbReference type="EC" id="2.7.13.3" evidence="3"/>
<keyword evidence="12" id="KW-1133">Transmembrane helix</keyword>
<evidence type="ECO:0000313" key="15">
    <source>
        <dbReference type="EMBL" id="MFC5407467.1"/>
    </source>
</evidence>
<reference evidence="16" key="1">
    <citation type="journal article" date="2019" name="Int. J. Syst. Evol. Microbiol.">
        <title>The Global Catalogue of Microorganisms (GCM) 10K type strain sequencing project: providing services to taxonomists for standard genome sequencing and annotation.</title>
        <authorList>
            <consortium name="The Broad Institute Genomics Platform"/>
            <consortium name="The Broad Institute Genome Sequencing Center for Infectious Disease"/>
            <person name="Wu L."/>
            <person name="Ma J."/>
        </authorList>
    </citation>
    <scope>NUCLEOTIDE SEQUENCE [LARGE SCALE GENOMIC DNA]</scope>
    <source>
        <strain evidence="16">CGMCC 1.18575</strain>
    </source>
</reference>
<dbReference type="Gene3D" id="3.30.450.20">
    <property type="entry name" value="PAS domain"/>
    <property type="match status" value="2"/>
</dbReference>
<evidence type="ECO:0000256" key="9">
    <source>
        <dbReference type="ARBA" id="ARBA00022840"/>
    </source>
</evidence>
<gene>
    <name evidence="15" type="ORF">ACFPOF_32450</name>
</gene>
<dbReference type="InterPro" id="IPR010559">
    <property type="entry name" value="Sig_transdc_His_kin_internal"/>
</dbReference>
<keyword evidence="8 15" id="KW-0418">Kinase</keyword>
<comment type="subcellular location">
    <subcellularLocation>
        <location evidence="2">Cell membrane</location>
        <topology evidence="2">Multi-pass membrane protein</topology>
    </subcellularLocation>
</comment>
<dbReference type="EMBL" id="JBHSMI010000067">
    <property type="protein sequence ID" value="MFC5407467.1"/>
    <property type="molecule type" value="Genomic_DNA"/>
</dbReference>
<comment type="caution">
    <text evidence="15">The sequence shown here is derived from an EMBL/GenBank/DDBJ whole genome shotgun (WGS) entry which is preliminary data.</text>
</comment>
<keyword evidence="10" id="KW-0902">Two-component regulatory system</keyword>
<evidence type="ECO:0000256" key="5">
    <source>
        <dbReference type="ARBA" id="ARBA00022553"/>
    </source>
</evidence>
<evidence type="ECO:0000259" key="14">
    <source>
        <dbReference type="PROSITE" id="PS50885"/>
    </source>
</evidence>
<keyword evidence="16" id="KW-1185">Reference proteome</keyword>
<dbReference type="InterPro" id="IPR005467">
    <property type="entry name" value="His_kinase_dom"/>
</dbReference>
<dbReference type="SMART" id="SM00304">
    <property type="entry name" value="HAMP"/>
    <property type="match status" value="1"/>
</dbReference>
<proteinExistence type="predicted"/>
<keyword evidence="11 12" id="KW-0472">Membrane</keyword>
<comment type="catalytic activity">
    <reaction evidence="1">
        <text>ATP + protein L-histidine = ADP + protein N-phospho-L-histidine.</text>
        <dbReference type="EC" id="2.7.13.3"/>
    </reaction>
</comment>
<evidence type="ECO:0000256" key="1">
    <source>
        <dbReference type="ARBA" id="ARBA00000085"/>
    </source>
</evidence>
<evidence type="ECO:0000256" key="2">
    <source>
        <dbReference type="ARBA" id="ARBA00004651"/>
    </source>
</evidence>
<dbReference type="PANTHER" id="PTHR34220:SF7">
    <property type="entry name" value="SENSOR HISTIDINE KINASE YPDA"/>
    <property type="match status" value="1"/>
</dbReference>
<keyword evidence="7" id="KW-0547">Nucleotide-binding</keyword>
<evidence type="ECO:0000256" key="7">
    <source>
        <dbReference type="ARBA" id="ARBA00022741"/>
    </source>
</evidence>
<dbReference type="GO" id="GO:0004673">
    <property type="term" value="F:protein histidine kinase activity"/>
    <property type="evidence" value="ECO:0007669"/>
    <property type="project" value="UniProtKB-EC"/>
</dbReference>
<protein>
    <recommendedName>
        <fullName evidence="3">histidine kinase</fullName>
        <ecNumber evidence="3">2.7.13.3</ecNumber>
    </recommendedName>
</protein>
<dbReference type="SUPFAM" id="SSF55874">
    <property type="entry name" value="ATPase domain of HSP90 chaperone/DNA topoisomerase II/histidine kinase"/>
    <property type="match status" value="1"/>
</dbReference>
<keyword evidence="12" id="KW-0812">Transmembrane</keyword>
<evidence type="ECO:0000256" key="12">
    <source>
        <dbReference type="SAM" id="Phobius"/>
    </source>
</evidence>
<dbReference type="Proteomes" id="UP001596113">
    <property type="component" value="Unassembled WGS sequence"/>
</dbReference>
<dbReference type="Gene3D" id="6.10.340.10">
    <property type="match status" value="1"/>
</dbReference>
<dbReference type="PANTHER" id="PTHR34220">
    <property type="entry name" value="SENSOR HISTIDINE KINASE YPDA"/>
    <property type="match status" value="1"/>
</dbReference>
<dbReference type="RefSeq" id="WP_378140154.1">
    <property type="nucleotide sequence ID" value="NZ_JBHSMI010000067.1"/>
</dbReference>
<evidence type="ECO:0000313" key="16">
    <source>
        <dbReference type="Proteomes" id="UP001596113"/>
    </source>
</evidence>
<evidence type="ECO:0000256" key="3">
    <source>
        <dbReference type="ARBA" id="ARBA00012438"/>
    </source>
</evidence>
<feature type="domain" description="Histidine kinase" evidence="13">
    <location>
        <begin position="478"/>
        <end position="584"/>
    </location>
</feature>
<dbReference type="InterPro" id="IPR004358">
    <property type="entry name" value="Sig_transdc_His_kin-like_C"/>
</dbReference>
<dbReference type="Pfam" id="PF02518">
    <property type="entry name" value="HATPase_c"/>
    <property type="match status" value="1"/>
</dbReference>
<keyword evidence="9" id="KW-0067">ATP-binding</keyword>